<dbReference type="EMBL" id="BQNB010014251">
    <property type="protein sequence ID" value="GJT25927.1"/>
    <property type="molecule type" value="Genomic_DNA"/>
</dbReference>
<gene>
    <name evidence="2" type="ORF">Tco_0895864</name>
</gene>
<feature type="compositionally biased region" description="Polar residues" evidence="1">
    <location>
        <begin position="68"/>
        <end position="104"/>
    </location>
</feature>
<dbReference type="Proteomes" id="UP001151760">
    <property type="component" value="Unassembled WGS sequence"/>
</dbReference>
<feature type="region of interest" description="Disordered" evidence="1">
    <location>
        <begin position="67"/>
        <end position="111"/>
    </location>
</feature>
<evidence type="ECO:0000313" key="3">
    <source>
        <dbReference type="Proteomes" id="UP001151760"/>
    </source>
</evidence>
<organism evidence="2 3">
    <name type="scientific">Tanacetum coccineum</name>
    <dbReference type="NCBI Taxonomy" id="301880"/>
    <lineage>
        <taxon>Eukaryota</taxon>
        <taxon>Viridiplantae</taxon>
        <taxon>Streptophyta</taxon>
        <taxon>Embryophyta</taxon>
        <taxon>Tracheophyta</taxon>
        <taxon>Spermatophyta</taxon>
        <taxon>Magnoliopsida</taxon>
        <taxon>eudicotyledons</taxon>
        <taxon>Gunneridae</taxon>
        <taxon>Pentapetalae</taxon>
        <taxon>asterids</taxon>
        <taxon>campanulids</taxon>
        <taxon>Asterales</taxon>
        <taxon>Asteraceae</taxon>
        <taxon>Asteroideae</taxon>
        <taxon>Anthemideae</taxon>
        <taxon>Anthemidinae</taxon>
        <taxon>Tanacetum</taxon>
    </lineage>
</organism>
<accession>A0ABQ5CHA3</accession>
<reference evidence="2" key="1">
    <citation type="journal article" date="2022" name="Int. J. Mol. Sci.">
        <title>Draft Genome of Tanacetum Coccineum: Genomic Comparison of Closely Related Tanacetum-Family Plants.</title>
        <authorList>
            <person name="Yamashiro T."/>
            <person name="Shiraishi A."/>
            <person name="Nakayama K."/>
            <person name="Satake H."/>
        </authorList>
    </citation>
    <scope>NUCLEOTIDE SEQUENCE</scope>
</reference>
<sequence length="138" mass="15748">MTENPNNPRSLHEHYHRVVSDEIVKSIFNSGKSKEGEGMKILKWMLIEEMTLTANYRMYATIFRVDDPTSQSQPIESTQGTHRTTSAPRTPNLATTEGESSAQHKPTKKVKEHMVDEEIEQLLEGNNNVDVETFMDEV</sequence>
<keyword evidence="3" id="KW-1185">Reference proteome</keyword>
<evidence type="ECO:0000256" key="1">
    <source>
        <dbReference type="SAM" id="MobiDB-lite"/>
    </source>
</evidence>
<protein>
    <submittedName>
        <fullName evidence="2">Uncharacterized protein</fullName>
    </submittedName>
</protein>
<proteinExistence type="predicted"/>
<name>A0ABQ5CHA3_9ASTR</name>
<evidence type="ECO:0000313" key="2">
    <source>
        <dbReference type="EMBL" id="GJT25927.1"/>
    </source>
</evidence>
<comment type="caution">
    <text evidence="2">The sequence shown here is derived from an EMBL/GenBank/DDBJ whole genome shotgun (WGS) entry which is preliminary data.</text>
</comment>
<reference evidence="2" key="2">
    <citation type="submission" date="2022-01" db="EMBL/GenBank/DDBJ databases">
        <authorList>
            <person name="Yamashiro T."/>
            <person name="Shiraishi A."/>
            <person name="Satake H."/>
            <person name="Nakayama K."/>
        </authorList>
    </citation>
    <scope>NUCLEOTIDE SEQUENCE</scope>
</reference>